<comment type="caution">
    <text evidence="2">The sequence shown here is derived from an EMBL/GenBank/DDBJ whole genome shotgun (WGS) entry which is preliminary data.</text>
</comment>
<evidence type="ECO:0008006" key="4">
    <source>
        <dbReference type="Google" id="ProtNLM"/>
    </source>
</evidence>
<organism evidence="2 3">
    <name type="scientific">Apiospora marii</name>
    <dbReference type="NCBI Taxonomy" id="335849"/>
    <lineage>
        <taxon>Eukaryota</taxon>
        <taxon>Fungi</taxon>
        <taxon>Dikarya</taxon>
        <taxon>Ascomycota</taxon>
        <taxon>Pezizomycotina</taxon>
        <taxon>Sordariomycetes</taxon>
        <taxon>Xylariomycetidae</taxon>
        <taxon>Amphisphaeriales</taxon>
        <taxon>Apiosporaceae</taxon>
        <taxon>Apiospora</taxon>
    </lineage>
</organism>
<dbReference type="EMBL" id="JAQQWI010000010">
    <property type="protein sequence ID" value="KAK8018784.1"/>
    <property type="molecule type" value="Genomic_DNA"/>
</dbReference>
<accession>A0ABR1RW85</accession>
<name>A0ABR1RW85_9PEZI</name>
<gene>
    <name evidence="2" type="ORF">PG991_007974</name>
</gene>
<feature type="compositionally biased region" description="Basic and acidic residues" evidence="1">
    <location>
        <begin position="290"/>
        <end position="320"/>
    </location>
</feature>
<proteinExistence type="predicted"/>
<protein>
    <recommendedName>
        <fullName evidence="4">Protein kinase domain-containing protein</fullName>
    </recommendedName>
</protein>
<reference evidence="2 3" key="1">
    <citation type="submission" date="2023-01" db="EMBL/GenBank/DDBJ databases">
        <title>Analysis of 21 Apiospora genomes using comparative genomics revels a genus with tremendous synthesis potential of carbohydrate active enzymes and secondary metabolites.</title>
        <authorList>
            <person name="Sorensen T."/>
        </authorList>
    </citation>
    <scope>NUCLEOTIDE SEQUENCE [LARGE SCALE GENOMIC DNA]</scope>
    <source>
        <strain evidence="2 3">CBS 20057</strain>
    </source>
</reference>
<evidence type="ECO:0000313" key="2">
    <source>
        <dbReference type="EMBL" id="KAK8018784.1"/>
    </source>
</evidence>
<feature type="region of interest" description="Disordered" evidence="1">
    <location>
        <begin position="228"/>
        <end position="349"/>
    </location>
</feature>
<dbReference type="Proteomes" id="UP001396898">
    <property type="component" value="Unassembled WGS sequence"/>
</dbReference>
<evidence type="ECO:0000256" key="1">
    <source>
        <dbReference type="SAM" id="MobiDB-lite"/>
    </source>
</evidence>
<evidence type="ECO:0000313" key="3">
    <source>
        <dbReference type="Proteomes" id="UP001396898"/>
    </source>
</evidence>
<sequence>MVLAPKTSPKIISSDPPTAIRGLAAAGHPGPGTCAEPRTLVHYAMPACVGLAWPPRGVQGQATELEKVPPGRAPVPWAHNDMHLNTIMIGSLQADMIEHSLVPPFKLIDFGMAATTDRRLQPPDTQNANIYQGHASNVRKAAEAVMRLISGYLGAEPTNPPVDMTGIRTHAVHLWGPAAGQFPWLDRTLRRLIGRMMSAQYKDRPQLEDILSTATGAALGRNARDYAGQEQYESNASIRRGFPFTPYRPEGSRDYVRSPSEPPGPFQCSRTTSPARRDHDMQRPSGVHMIKSDSTETHGTRAKLYPRDAQRPDAVGRREGPPSGEGSRFQFRPHGDREGKESSLGPQDGVTGLVAQPWKGDEKGCPDGFLAGVDKEVVEFVTKPDVGTYTKEMTRTKAALYCSTLELSTVIGYGCEGSIRNLYGKIYSFKIKRLTNVAEMGVFTPVNIFAESFRVE</sequence>
<keyword evidence="3" id="KW-1185">Reference proteome</keyword>